<sequence>MRIELLLTTACFVIMRITGKGFWLLVLVSACMLLSSWLPAHYKLWFVSETGNVGHGQDLNALMILLLFGRWKHARTFALFLNGLQFLFGALILFTSWKWGQPLLGYSLTTLLHLVVLKVLNDSASVREFLEEKPTTFTNQQPA</sequence>
<keyword evidence="1" id="KW-0472">Membrane</keyword>
<dbReference type="EMBL" id="JBCEVZ010000012">
    <property type="protein sequence ID" value="MEL5993981.1"/>
    <property type="molecule type" value="Genomic_DNA"/>
</dbReference>
<keyword evidence="1" id="KW-1133">Transmembrane helix</keyword>
<feature type="transmembrane region" description="Helical" evidence="1">
    <location>
        <begin position="21"/>
        <end position="40"/>
    </location>
</feature>
<proteinExistence type="predicted"/>
<gene>
    <name evidence="2" type="ORF">AAFH49_07155</name>
</gene>
<evidence type="ECO:0000313" key="3">
    <source>
        <dbReference type="Proteomes" id="UP001479606"/>
    </source>
</evidence>
<accession>A0ABU9LV58</accession>
<feature type="transmembrane region" description="Helical" evidence="1">
    <location>
        <begin position="76"/>
        <end position="97"/>
    </location>
</feature>
<comment type="caution">
    <text evidence="2">The sequence shown here is derived from an EMBL/GenBank/DDBJ whole genome shotgun (WGS) entry which is preliminary data.</text>
</comment>
<evidence type="ECO:0000313" key="2">
    <source>
        <dbReference type="EMBL" id="MEL5993981.1"/>
    </source>
</evidence>
<evidence type="ECO:0000256" key="1">
    <source>
        <dbReference type="SAM" id="Phobius"/>
    </source>
</evidence>
<keyword evidence="1" id="KW-0812">Transmembrane</keyword>
<name>A0ABU9LV58_9BACT</name>
<reference evidence="2 3" key="1">
    <citation type="journal article" date="2018" name="Arch. Microbiol.">
        <title>Hymenobacter segetis sp. nov., isolated from soil.</title>
        <authorList>
            <person name="Ten L.N."/>
            <person name="Lim S.J."/>
            <person name="Kim B.O."/>
            <person name="Kang I.K."/>
            <person name="Jung H.Y."/>
        </authorList>
    </citation>
    <scope>NUCLEOTIDE SEQUENCE [LARGE SCALE GENOMIC DNA]</scope>
    <source>
        <strain evidence="2 3">S7-3-11</strain>
    </source>
</reference>
<organism evidence="2 3">
    <name type="scientific">Hymenobacter segetis</name>
    <dbReference type="NCBI Taxonomy" id="2025509"/>
    <lineage>
        <taxon>Bacteria</taxon>
        <taxon>Pseudomonadati</taxon>
        <taxon>Bacteroidota</taxon>
        <taxon>Cytophagia</taxon>
        <taxon>Cytophagales</taxon>
        <taxon>Hymenobacteraceae</taxon>
        <taxon>Hymenobacter</taxon>
    </lineage>
</organism>
<dbReference type="PROSITE" id="PS51257">
    <property type="entry name" value="PROKAR_LIPOPROTEIN"/>
    <property type="match status" value="1"/>
</dbReference>
<protein>
    <submittedName>
        <fullName evidence="2">Uncharacterized protein</fullName>
    </submittedName>
</protein>
<keyword evidence="3" id="KW-1185">Reference proteome</keyword>
<feature type="transmembrane region" description="Helical" evidence="1">
    <location>
        <begin position="52"/>
        <end position="69"/>
    </location>
</feature>
<dbReference type="Proteomes" id="UP001479606">
    <property type="component" value="Unassembled WGS sequence"/>
</dbReference>